<keyword evidence="3" id="KW-1185">Reference proteome</keyword>
<proteinExistence type="predicted"/>
<evidence type="ECO:0000313" key="3">
    <source>
        <dbReference type="Proteomes" id="UP000225706"/>
    </source>
</evidence>
<dbReference type="EMBL" id="LSMT01003642">
    <property type="protein sequence ID" value="PFX11114.1"/>
    <property type="molecule type" value="Genomic_DNA"/>
</dbReference>
<feature type="compositionally biased region" description="Basic and acidic residues" evidence="1">
    <location>
        <begin position="15"/>
        <end position="25"/>
    </location>
</feature>
<feature type="compositionally biased region" description="Low complexity" evidence="1">
    <location>
        <begin position="1"/>
        <end position="14"/>
    </location>
</feature>
<protein>
    <submittedName>
        <fullName evidence="2">Uncharacterized protein</fullName>
    </submittedName>
</protein>
<organism evidence="2 3">
    <name type="scientific">Stylophora pistillata</name>
    <name type="common">Smooth cauliflower coral</name>
    <dbReference type="NCBI Taxonomy" id="50429"/>
    <lineage>
        <taxon>Eukaryota</taxon>
        <taxon>Metazoa</taxon>
        <taxon>Cnidaria</taxon>
        <taxon>Anthozoa</taxon>
        <taxon>Hexacorallia</taxon>
        <taxon>Scleractinia</taxon>
        <taxon>Astrocoeniina</taxon>
        <taxon>Pocilloporidae</taxon>
        <taxon>Stylophora</taxon>
    </lineage>
</organism>
<feature type="non-terminal residue" evidence="2">
    <location>
        <position position="1"/>
    </location>
</feature>
<evidence type="ECO:0000256" key="1">
    <source>
        <dbReference type="SAM" id="MobiDB-lite"/>
    </source>
</evidence>
<dbReference type="AlphaFoldDB" id="A0A2B4QXU9"/>
<sequence>EGLFASVPEASSESVAKEVPLHKDLSPPSLHDTADQQDSEEALDKIEEDPDALQEWTEEALVEDGDEEKDPSEEEGEELEEEFQQFSYVLERGMHFNKETPRAMSIRRYAGEGLTKAMIAARYDLYEEEFEKLLKKDKELQRAYDMGVEDANMLVHQKLWANNEMGVLLLKARMRLKLDDPVLEQLSGNTLKVILSKADKATKKTLAQTLGVKM</sequence>
<feature type="compositionally biased region" description="Acidic residues" evidence="1">
    <location>
        <begin position="35"/>
        <end position="80"/>
    </location>
</feature>
<gene>
    <name evidence="2" type="ORF">AWC38_SpisGene25395</name>
</gene>
<evidence type="ECO:0000313" key="2">
    <source>
        <dbReference type="EMBL" id="PFX11114.1"/>
    </source>
</evidence>
<reference evidence="3" key="1">
    <citation type="journal article" date="2017" name="bioRxiv">
        <title>Comparative analysis of the genomes of Stylophora pistillata and Acropora digitifera provides evidence for extensive differences between species of corals.</title>
        <authorList>
            <person name="Voolstra C.R."/>
            <person name="Li Y."/>
            <person name="Liew Y.J."/>
            <person name="Baumgarten S."/>
            <person name="Zoccola D."/>
            <person name="Flot J.-F."/>
            <person name="Tambutte S."/>
            <person name="Allemand D."/>
            <person name="Aranda M."/>
        </authorList>
    </citation>
    <scope>NUCLEOTIDE SEQUENCE [LARGE SCALE GENOMIC DNA]</scope>
</reference>
<feature type="region of interest" description="Disordered" evidence="1">
    <location>
        <begin position="1"/>
        <end position="80"/>
    </location>
</feature>
<comment type="caution">
    <text evidence="2">The sequence shown here is derived from an EMBL/GenBank/DDBJ whole genome shotgun (WGS) entry which is preliminary data.</text>
</comment>
<dbReference type="Proteomes" id="UP000225706">
    <property type="component" value="Unassembled WGS sequence"/>
</dbReference>
<accession>A0A2B4QXU9</accession>
<name>A0A2B4QXU9_STYPI</name>